<feature type="region of interest" description="Disordered" evidence="1">
    <location>
        <begin position="1"/>
        <end position="33"/>
    </location>
</feature>
<proteinExistence type="predicted"/>
<sequence length="93" mass="9983">KEKENVGGKIDKGKGKGKHSNKFGDEGADLFGESERTDEDALFGKSGGLFSGSKGMFDEDDDDAEGDLFGDIEQPVAKTPRKKSVLKESTIVE</sequence>
<dbReference type="AlphaFoldDB" id="A0A0B7A636"/>
<dbReference type="EMBL" id="HACG01028596">
    <property type="protein sequence ID" value="CEK75461.1"/>
    <property type="molecule type" value="Transcribed_RNA"/>
</dbReference>
<organism evidence="2">
    <name type="scientific">Arion vulgaris</name>
    <dbReference type="NCBI Taxonomy" id="1028688"/>
    <lineage>
        <taxon>Eukaryota</taxon>
        <taxon>Metazoa</taxon>
        <taxon>Spiralia</taxon>
        <taxon>Lophotrochozoa</taxon>
        <taxon>Mollusca</taxon>
        <taxon>Gastropoda</taxon>
        <taxon>Heterobranchia</taxon>
        <taxon>Euthyneura</taxon>
        <taxon>Panpulmonata</taxon>
        <taxon>Eupulmonata</taxon>
        <taxon>Stylommatophora</taxon>
        <taxon>Helicina</taxon>
        <taxon>Arionoidea</taxon>
        <taxon>Arionidae</taxon>
        <taxon>Arion</taxon>
    </lineage>
</organism>
<protein>
    <submittedName>
        <fullName evidence="2">Uncharacterized protein</fullName>
    </submittedName>
</protein>
<feature type="region of interest" description="Disordered" evidence="1">
    <location>
        <begin position="53"/>
        <end position="93"/>
    </location>
</feature>
<evidence type="ECO:0000313" key="2">
    <source>
        <dbReference type="EMBL" id="CEK75461.1"/>
    </source>
</evidence>
<accession>A0A0B7A636</accession>
<name>A0A0B7A636_9EUPU</name>
<evidence type="ECO:0000256" key="1">
    <source>
        <dbReference type="SAM" id="MobiDB-lite"/>
    </source>
</evidence>
<gene>
    <name evidence="2" type="primary">ORF95647</name>
</gene>
<feature type="non-terminal residue" evidence="2">
    <location>
        <position position="1"/>
    </location>
</feature>
<feature type="compositionally biased region" description="Basic and acidic residues" evidence="1">
    <location>
        <begin position="1"/>
        <end position="14"/>
    </location>
</feature>
<reference evidence="2" key="1">
    <citation type="submission" date="2014-12" db="EMBL/GenBank/DDBJ databases">
        <title>Insight into the proteome of Arion vulgaris.</title>
        <authorList>
            <person name="Aradska J."/>
            <person name="Bulat T."/>
            <person name="Smidak R."/>
            <person name="Sarate P."/>
            <person name="Gangsoo J."/>
            <person name="Sialana F."/>
            <person name="Bilban M."/>
            <person name="Lubec G."/>
        </authorList>
    </citation>
    <scope>NUCLEOTIDE SEQUENCE</scope>
    <source>
        <tissue evidence="2">Skin</tissue>
    </source>
</reference>
<feature type="compositionally biased region" description="Acidic residues" evidence="1">
    <location>
        <begin position="58"/>
        <end position="70"/>
    </location>
</feature>
<feature type="non-terminal residue" evidence="2">
    <location>
        <position position="93"/>
    </location>
</feature>